<name>A0A564Y280_HYMDI</name>
<evidence type="ECO:0000256" key="1">
    <source>
        <dbReference type="SAM" id="MobiDB-lite"/>
    </source>
</evidence>
<feature type="region of interest" description="Disordered" evidence="1">
    <location>
        <begin position="1"/>
        <end position="20"/>
    </location>
</feature>
<keyword evidence="3" id="KW-1185">Reference proteome</keyword>
<evidence type="ECO:0000313" key="3">
    <source>
        <dbReference type="Proteomes" id="UP000321570"/>
    </source>
</evidence>
<sequence length="99" mass="11210">MQENCQRSAYSPRTPEFVRRGHGGIRVDADTDTCVKTLLTIVVKPHWIDSVANGGRSYVFQRDSAPSQKALETPEWMDSREFSSSCHTELKTSQLLIRP</sequence>
<evidence type="ECO:0000313" key="2">
    <source>
        <dbReference type="EMBL" id="VUZ41425.1"/>
    </source>
</evidence>
<proteinExistence type="predicted"/>
<reference evidence="2 3" key="1">
    <citation type="submission" date="2019-07" db="EMBL/GenBank/DDBJ databases">
        <authorList>
            <person name="Jastrzebski P J."/>
            <person name="Paukszto L."/>
            <person name="Jastrzebski P J."/>
        </authorList>
    </citation>
    <scope>NUCLEOTIDE SEQUENCE [LARGE SCALE GENOMIC DNA]</scope>
    <source>
        <strain evidence="2 3">WMS-il1</strain>
    </source>
</reference>
<dbReference type="AlphaFoldDB" id="A0A564Y280"/>
<organism evidence="2 3">
    <name type="scientific">Hymenolepis diminuta</name>
    <name type="common">Rat tapeworm</name>
    <dbReference type="NCBI Taxonomy" id="6216"/>
    <lineage>
        <taxon>Eukaryota</taxon>
        <taxon>Metazoa</taxon>
        <taxon>Spiralia</taxon>
        <taxon>Lophotrochozoa</taxon>
        <taxon>Platyhelminthes</taxon>
        <taxon>Cestoda</taxon>
        <taxon>Eucestoda</taxon>
        <taxon>Cyclophyllidea</taxon>
        <taxon>Hymenolepididae</taxon>
        <taxon>Hymenolepis</taxon>
    </lineage>
</organism>
<dbReference type="EMBL" id="CABIJS010000055">
    <property type="protein sequence ID" value="VUZ41425.1"/>
    <property type="molecule type" value="Genomic_DNA"/>
</dbReference>
<gene>
    <name evidence="2" type="ORF">WMSIL1_LOCUS2137</name>
</gene>
<dbReference type="Proteomes" id="UP000321570">
    <property type="component" value="Unassembled WGS sequence"/>
</dbReference>
<protein>
    <submittedName>
        <fullName evidence="2">Uncharacterized protein</fullName>
    </submittedName>
</protein>
<feature type="compositionally biased region" description="Polar residues" evidence="1">
    <location>
        <begin position="1"/>
        <end position="11"/>
    </location>
</feature>
<accession>A0A564Y280</accession>